<evidence type="ECO:0000256" key="4">
    <source>
        <dbReference type="ARBA" id="ARBA00023163"/>
    </source>
</evidence>
<dbReference type="SUPFAM" id="SSF88659">
    <property type="entry name" value="Sigma3 and sigma4 domains of RNA polymerase sigma factors"/>
    <property type="match status" value="1"/>
</dbReference>
<comment type="caution">
    <text evidence="7">The sequence shown here is derived from an EMBL/GenBank/DDBJ whole genome shotgun (WGS) entry which is preliminary data.</text>
</comment>
<keyword evidence="3" id="KW-0731">Sigma factor</keyword>
<evidence type="ECO:0000259" key="5">
    <source>
        <dbReference type="Pfam" id="PF04542"/>
    </source>
</evidence>
<organism evidence="7 8">
    <name type="scientific">Rufibacter latericius</name>
    <dbReference type="NCBI Taxonomy" id="2487040"/>
    <lineage>
        <taxon>Bacteria</taxon>
        <taxon>Pseudomonadati</taxon>
        <taxon>Bacteroidota</taxon>
        <taxon>Cytophagia</taxon>
        <taxon>Cytophagales</taxon>
        <taxon>Hymenobacteraceae</taxon>
        <taxon>Rufibacter</taxon>
    </lineage>
</organism>
<dbReference type="PANTHER" id="PTHR43133:SF46">
    <property type="entry name" value="RNA POLYMERASE SIGMA-70 FACTOR ECF SUBFAMILY"/>
    <property type="match status" value="1"/>
</dbReference>
<dbReference type="SUPFAM" id="SSF88946">
    <property type="entry name" value="Sigma2 domain of RNA polymerase sigma factors"/>
    <property type="match status" value="1"/>
</dbReference>
<dbReference type="InterPro" id="IPR013325">
    <property type="entry name" value="RNA_pol_sigma_r2"/>
</dbReference>
<dbReference type="OrthoDB" id="9150024at2"/>
<evidence type="ECO:0000313" key="7">
    <source>
        <dbReference type="EMBL" id="RNI31409.1"/>
    </source>
</evidence>
<keyword evidence="8" id="KW-1185">Reference proteome</keyword>
<accession>A0A3M9N0S9</accession>
<reference evidence="7 8" key="1">
    <citation type="submission" date="2018-11" db="EMBL/GenBank/DDBJ databases">
        <title>Rufibacter latericius sp. nov., isolated from water in Baiyang Lake.</title>
        <authorList>
            <person name="Yang Y."/>
        </authorList>
    </citation>
    <scope>NUCLEOTIDE SEQUENCE [LARGE SCALE GENOMIC DNA]</scope>
    <source>
        <strain evidence="7 8">R-22-1c-1</strain>
    </source>
</reference>
<proteinExistence type="inferred from homology"/>
<protein>
    <submittedName>
        <fullName evidence="7">Sigma-70 family RNA polymerase sigma factor</fullName>
    </submittedName>
</protein>
<dbReference type="GO" id="GO:0006352">
    <property type="term" value="P:DNA-templated transcription initiation"/>
    <property type="evidence" value="ECO:0007669"/>
    <property type="project" value="InterPro"/>
</dbReference>
<gene>
    <name evidence="7" type="ORF">EFB08_02480</name>
</gene>
<dbReference type="InterPro" id="IPR007627">
    <property type="entry name" value="RNA_pol_sigma70_r2"/>
</dbReference>
<feature type="domain" description="RNA polymerase sigma-70 region 2" evidence="5">
    <location>
        <begin position="40"/>
        <end position="106"/>
    </location>
</feature>
<sequence>MKVTSTHSPKLQVTGQAKDAFAVNLWKRFQQGDNDAFAQLYQTYVQVIYNYGRKYSGDEALLEDCIQGLFLDLWKNRENLAVPASVRFYLYASIKRRIHKELQKRKELTFEDFSEVDKMCSEVNDSFEELLITAQSKAQQKISLKQGLLSLPVNQRKAILLKFYKDLNFQEISAAMDMSIDNVYKLVSRGLLALRKNVKNLQWG</sequence>
<comment type="similarity">
    <text evidence="1">Belongs to the sigma-70 factor family. ECF subfamily.</text>
</comment>
<keyword evidence="4" id="KW-0804">Transcription</keyword>
<dbReference type="InterPro" id="IPR013324">
    <property type="entry name" value="RNA_pol_sigma_r3/r4-like"/>
</dbReference>
<keyword evidence="2" id="KW-0805">Transcription regulation</keyword>
<dbReference type="PANTHER" id="PTHR43133">
    <property type="entry name" value="RNA POLYMERASE ECF-TYPE SIGMA FACTO"/>
    <property type="match status" value="1"/>
</dbReference>
<evidence type="ECO:0000313" key="8">
    <source>
        <dbReference type="Proteomes" id="UP000272117"/>
    </source>
</evidence>
<dbReference type="Pfam" id="PF08281">
    <property type="entry name" value="Sigma70_r4_2"/>
    <property type="match status" value="1"/>
</dbReference>
<evidence type="ECO:0000256" key="3">
    <source>
        <dbReference type="ARBA" id="ARBA00023082"/>
    </source>
</evidence>
<dbReference type="Pfam" id="PF04542">
    <property type="entry name" value="Sigma70_r2"/>
    <property type="match status" value="1"/>
</dbReference>
<dbReference type="GO" id="GO:0003677">
    <property type="term" value="F:DNA binding"/>
    <property type="evidence" value="ECO:0007669"/>
    <property type="project" value="InterPro"/>
</dbReference>
<dbReference type="InterPro" id="IPR039425">
    <property type="entry name" value="RNA_pol_sigma-70-like"/>
</dbReference>
<evidence type="ECO:0000259" key="6">
    <source>
        <dbReference type="Pfam" id="PF08281"/>
    </source>
</evidence>
<dbReference type="AlphaFoldDB" id="A0A3M9N0S9"/>
<dbReference type="InterPro" id="IPR014284">
    <property type="entry name" value="RNA_pol_sigma-70_dom"/>
</dbReference>
<dbReference type="InterPro" id="IPR036388">
    <property type="entry name" value="WH-like_DNA-bd_sf"/>
</dbReference>
<dbReference type="EMBL" id="RJJD01000001">
    <property type="protein sequence ID" value="RNI31409.1"/>
    <property type="molecule type" value="Genomic_DNA"/>
</dbReference>
<name>A0A3M9N0S9_9BACT</name>
<dbReference type="RefSeq" id="WP_123125311.1">
    <property type="nucleotide sequence ID" value="NZ_RJJD01000001.1"/>
</dbReference>
<evidence type="ECO:0000256" key="1">
    <source>
        <dbReference type="ARBA" id="ARBA00010641"/>
    </source>
</evidence>
<dbReference type="CDD" id="cd06171">
    <property type="entry name" value="Sigma70_r4"/>
    <property type="match status" value="1"/>
</dbReference>
<feature type="domain" description="RNA polymerase sigma factor 70 region 4 type 2" evidence="6">
    <location>
        <begin position="146"/>
        <end position="194"/>
    </location>
</feature>
<evidence type="ECO:0000256" key="2">
    <source>
        <dbReference type="ARBA" id="ARBA00023015"/>
    </source>
</evidence>
<dbReference type="NCBIfam" id="TIGR02937">
    <property type="entry name" value="sigma70-ECF"/>
    <property type="match status" value="1"/>
</dbReference>
<dbReference type="GO" id="GO:0016987">
    <property type="term" value="F:sigma factor activity"/>
    <property type="evidence" value="ECO:0007669"/>
    <property type="project" value="UniProtKB-KW"/>
</dbReference>
<dbReference type="InterPro" id="IPR013249">
    <property type="entry name" value="RNA_pol_sigma70_r4_t2"/>
</dbReference>
<dbReference type="Gene3D" id="1.10.10.10">
    <property type="entry name" value="Winged helix-like DNA-binding domain superfamily/Winged helix DNA-binding domain"/>
    <property type="match status" value="1"/>
</dbReference>
<dbReference type="Proteomes" id="UP000272117">
    <property type="component" value="Unassembled WGS sequence"/>
</dbReference>
<dbReference type="Gene3D" id="1.10.1740.10">
    <property type="match status" value="1"/>
</dbReference>